<reference evidence="2 3" key="1">
    <citation type="journal article" date="2012" name="Eukaryot. Cell">
        <title>Genome sequence of the Trichosporon asahii environmental strain CBS 8904.</title>
        <authorList>
            <person name="Yang R.Y."/>
            <person name="Li H.T."/>
            <person name="Zhu H."/>
            <person name="Zhou G.P."/>
            <person name="Wang M."/>
            <person name="Wang L."/>
        </authorList>
    </citation>
    <scope>NUCLEOTIDE SEQUENCE [LARGE SCALE GENOMIC DNA]</scope>
    <source>
        <strain evidence="2 3">CBS 8904</strain>
    </source>
</reference>
<accession>K1VPV6</accession>
<feature type="region of interest" description="Disordered" evidence="1">
    <location>
        <begin position="116"/>
        <end position="139"/>
    </location>
</feature>
<feature type="region of interest" description="Disordered" evidence="1">
    <location>
        <begin position="157"/>
        <end position="206"/>
    </location>
</feature>
<dbReference type="HOGENOM" id="CLU_980674_0_0_1"/>
<gene>
    <name evidence="2" type="ORF">A1Q2_04194</name>
</gene>
<sequence length="284" mass="31194">MDFDMDGWSPMAPGAWDLDIPTTLYHEPTVFDNDLSLPPAPLLVSKEWMKPKEHYIGALSLTGFTAEVKEEEVISVDNTSEGSQSDDFDEAPAPVSPHFTPAILRAPRLSYRPLLHSPSAFDDEEPCEPSPAPSVHAEGSRAPLPAGYCALGLQFTTEADALPSPPPSPSPRGRRRTRTPAPELEAEHRERSGRPEPRRACSEHHQSDLQLRVAMWRGEVAAATTVSTTLPNPSTMELAHPTDMDSLSRSSLHVRAISEELDPWSARIGRSRGRALNLPSGRRF</sequence>
<organism evidence="2 3">
    <name type="scientific">Trichosporon asahii var. asahii (strain CBS 8904)</name>
    <name type="common">Yeast</name>
    <dbReference type="NCBI Taxonomy" id="1220162"/>
    <lineage>
        <taxon>Eukaryota</taxon>
        <taxon>Fungi</taxon>
        <taxon>Dikarya</taxon>
        <taxon>Basidiomycota</taxon>
        <taxon>Agaricomycotina</taxon>
        <taxon>Tremellomycetes</taxon>
        <taxon>Trichosporonales</taxon>
        <taxon>Trichosporonaceae</taxon>
        <taxon>Trichosporon</taxon>
    </lineage>
</organism>
<protein>
    <submittedName>
        <fullName evidence="2">Uncharacterized protein</fullName>
    </submittedName>
</protein>
<comment type="caution">
    <text evidence="2">The sequence shown here is derived from an EMBL/GenBank/DDBJ whole genome shotgun (WGS) entry which is preliminary data.</text>
</comment>
<feature type="compositionally biased region" description="Basic and acidic residues" evidence="1">
    <location>
        <begin position="185"/>
        <end position="206"/>
    </location>
</feature>
<dbReference type="InParanoid" id="K1VPV6"/>
<name>K1VPV6_TRIAC</name>
<proteinExistence type="predicted"/>
<feature type="region of interest" description="Disordered" evidence="1">
    <location>
        <begin position="76"/>
        <end position="99"/>
    </location>
</feature>
<evidence type="ECO:0000256" key="1">
    <source>
        <dbReference type="SAM" id="MobiDB-lite"/>
    </source>
</evidence>
<evidence type="ECO:0000313" key="2">
    <source>
        <dbReference type="EMBL" id="EKD01492.1"/>
    </source>
</evidence>
<keyword evidence="3" id="KW-1185">Reference proteome</keyword>
<dbReference type="AlphaFoldDB" id="K1VPV6"/>
<dbReference type="EMBL" id="AMBO01000314">
    <property type="protein sequence ID" value="EKD01492.1"/>
    <property type="molecule type" value="Genomic_DNA"/>
</dbReference>
<dbReference type="Proteomes" id="UP000006757">
    <property type="component" value="Unassembled WGS sequence"/>
</dbReference>
<evidence type="ECO:0000313" key="3">
    <source>
        <dbReference type="Proteomes" id="UP000006757"/>
    </source>
</evidence>